<dbReference type="Proteomes" id="UP001156601">
    <property type="component" value="Unassembled WGS sequence"/>
</dbReference>
<keyword evidence="3" id="KW-1185">Reference proteome</keyword>
<dbReference type="SUPFAM" id="SSF89957">
    <property type="entry name" value="MTH1187/YkoF-like"/>
    <property type="match status" value="1"/>
</dbReference>
<reference evidence="2" key="1">
    <citation type="journal article" date="2014" name="Int. J. Syst. Evol. Microbiol.">
        <title>Complete genome sequence of Corynebacterium casei LMG S-19264T (=DSM 44701T), isolated from a smear-ripened cheese.</title>
        <authorList>
            <consortium name="US DOE Joint Genome Institute (JGI-PGF)"/>
            <person name="Walter F."/>
            <person name="Albersmeier A."/>
            <person name="Kalinowski J."/>
            <person name="Ruckert C."/>
        </authorList>
    </citation>
    <scope>NUCLEOTIDE SEQUENCE</scope>
    <source>
        <strain evidence="2">NBRC 110023</strain>
    </source>
</reference>
<organism evidence="2 3">
    <name type="scientific">Agaribacter marinus</name>
    <dbReference type="NCBI Taxonomy" id="1431249"/>
    <lineage>
        <taxon>Bacteria</taxon>
        <taxon>Pseudomonadati</taxon>
        <taxon>Pseudomonadota</taxon>
        <taxon>Gammaproteobacteria</taxon>
        <taxon>Alteromonadales</taxon>
        <taxon>Alteromonadaceae</taxon>
        <taxon>Agaribacter</taxon>
    </lineage>
</organism>
<dbReference type="RefSeq" id="WP_284216931.1">
    <property type="nucleotide sequence ID" value="NZ_BSOT01000005.1"/>
</dbReference>
<dbReference type="EMBL" id="BSOT01000005">
    <property type="protein sequence ID" value="GLR70643.1"/>
    <property type="molecule type" value="Genomic_DNA"/>
</dbReference>
<dbReference type="InterPro" id="IPR011522">
    <property type="entry name" value="Thiamin/HMP-bd_put_YkoF"/>
</dbReference>
<reference evidence="2" key="2">
    <citation type="submission" date="2023-01" db="EMBL/GenBank/DDBJ databases">
        <title>Draft genome sequence of Agaribacter marinus strain NBRC 110023.</title>
        <authorList>
            <person name="Sun Q."/>
            <person name="Mori K."/>
        </authorList>
    </citation>
    <scope>NUCLEOTIDE SEQUENCE</scope>
    <source>
        <strain evidence="2">NBRC 110023</strain>
    </source>
</reference>
<feature type="domain" description="Thiamin/hydroxymethyl pyrimidine-binding YkoF putative" evidence="1">
    <location>
        <begin position="5"/>
        <end position="67"/>
    </location>
</feature>
<dbReference type="InterPro" id="IPR029756">
    <property type="entry name" value="MTH1187/YkoF-like"/>
</dbReference>
<dbReference type="AlphaFoldDB" id="A0AA37T1E8"/>
<evidence type="ECO:0000259" key="1">
    <source>
        <dbReference type="Pfam" id="PF07615"/>
    </source>
</evidence>
<protein>
    <recommendedName>
        <fullName evidence="1">Thiamin/hydroxymethyl pyrimidine-binding YkoF putative domain-containing protein</fullName>
    </recommendedName>
</protein>
<comment type="caution">
    <text evidence="2">The sequence shown here is derived from an EMBL/GenBank/DDBJ whole genome shotgun (WGS) entry which is preliminary data.</text>
</comment>
<accession>A0AA37T1E8</accession>
<proteinExistence type="predicted"/>
<sequence length="85" mass="9660">MKLAVEITLYPLDQSYVPFIQDFIDRLNTESGLFVNTTHTCTLVAGDYDLVMSVLQREFKTTYEQVGQAAFVCKFLNANNMDIAK</sequence>
<dbReference type="Gene3D" id="3.30.70.930">
    <property type="match status" value="1"/>
</dbReference>
<evidence type="ECO:0000313" key="3">
    <source>
        <dbReference type="Proteomes" id="UP001156601"/>
    </source>
</evidence>
<name>A0AA37T1E8_9ALTE</name>
<gene>
    <name evidence="2" type="primary">ykoF</name>
    <name evidence="2" type="ORF">GCM10007852_15510</name>
</gene>
<dbReference type="Pfam" id="PF07615">
    <property type="entry name" value="Ykof"/>
    <property type="match status" value="1"/>
</dbReference>
<evidence type="ECO:0000313" key="2">
    <source>
        <dbReference type="EMBL" id="GLR70643.1"/>
    </source>
</evidence>